<evidence type="ECO:0000313" key="1">
    <source>
        <dbReference type="EMBL" id="OYR21760.1"/>
    </source>
</evidence>
<name>A0A256G453_9HYPH</name>
<reference evidence="1 2" key="1">
    <citation type="submission" date="2017-07" db="EMBL/GenBank/DDBJ databases">
        <title>Phylogenetic study on the rhizospheric bacterium Ochrobactrum sp. A44.</title>
        <authorList>
            <person name="Krzyzanowska D.M."/>
            <person name="Ossowicki A."/>
            <person name="Rajewska M."/>
            <person name="Maciag T."/>
            <person name="Kaczynski Z."/>
            <person name="Czerwicka M."/>
            <person name="Jafra S."/>
        </authorList>
    </citation>
    <scope>NUCLEOTIDE SEQUENCE [LARGE SCALE GENOMIC DNA]</scope>
    <source>
        <strain evidence="1 2">DSM 7216</strain>
    </source>
</reference>
<keyword evidence="2" id="KW-1185">Reference proteome</keyword>
<proteinExistence type="predicted"/>
<protein>
    <submittedName>
        <fullName evidence="1">Uncharacterized protein</fullName>
    </submittedName>
</protein>
<accession>A0A256G453</accession>
<gene>
    <name evidence="1" type="ORF">CEV31_0599</name>
</gene>
<dbReference type="AlphaFoldDB" id="A0A256G453"/>
<evidence type="ECO:0000313" key="2">
    <source>
        <dbReference type="Proteomes" id="UP000215590"/>
    </source>
</evidence>
<dbReference type="Proteomes" id="UP000215590">
    <property type="component" value="Unassembled WGS sequence"/>
</dbReference>
<sequence>MVAQMRTIKASDRVFHIREGVRECYMQCYIITSAPITFLPALPA</sequence>
<comment type="caution">
    <text evidence="1">The sequence shown here is derived from an EMBL/GenBank/DDBJ whole genome shotgun (WGS) entry which is preliminary data.</text>
</comment>
<dbReference type="EMBL" id="NNRJ01000010">
    <property type="protein sequence ID" value="OYR21760.1"/>
    <property type="molecule type" value="Genomic_DNA"/>
</dbReference>
<organism evidence="1 2">
    <name type="scientific">Brucella thiophenivorans</name>
    <dbReference type="NCBI Taxonomy" id="571255"/>
    <lineage>
        <taxon>Bacteria</taxon>
        <taxon>Pseudomonadati</taxon>
        <taxon>Pseudomonadota</taxon>
        <taxon>Alphaproteobacteria</taxon>
        <taxon>Hyphomicrobiales</taxon>
        <taxon>Brucellaceae</taxon>
        <taxon>Brucella/Ochrobactrum group</taxon>
        <taxon>Brucella</taxon>
    </lineage>
</organism>